<evidence type="ECO:0000256" key="4">
    <source>
        <dbReference type="ARBA" id="ARBA00022964"/>
    </source>
</evidence>
<keyword evidence="5" id="KW-0560">Oxidoreductase</keyword>
<evidence type="ECO:0000259" key="7">
    <source>
        <dbReference type="PROSITE" id="PS51471"/>
    </source>
</evidence>
<dbReference type="PANTHER" id="PTHR10869:SF244">
    <property type="entry name" value="PROLYL 4-HYDROXYLASE SUBUNIT ALPHA-2"/>
    <property type="match status" value="1"/>
</dbReference>
<dbReference type="GO" id="GO:0005783">
    <property type="term" value="C:endoplasmic reticulum"/>
    <property type="evidence" value="ECO:0007669"/>
    <property type="project" value="TreeGrafter"/>
</dbReference>
<dbReference type="Proteomes" id="UP000230423">
    <property type="component" value="Unassembled WGS sequence"/>
</dbReference>
<dbReference type="GO" id="GO:0005506">
    <property type="term" value="F:iron ion binding"/>
    <property type="evidence" value="ECO:0007669"/>
    <property type="project" value="InterPro"/>
</dbReference>
<evidence type="ECO:0000256" key="5">
    <source>
        <dbReference type="ARBA" id="ARBA00023002"/>
    </source>
</evidence>
<keyword evidence="6" id="KW-0408">Iron</keyword>
<keyword evidence="3" id="KW-0847">Vitamin C</keyword>
<dbReference type="InterPro" id="IPR005123">
    <property type="entry name" value="Oxoglu/Fe-dep_dioxygenase_dom"/>
</dbReference>
<feature type="domain" description="Fe2OG dioxygenase" evidence="7">
    <location>
        <begin position="135"/>
        <end position="245"/>
    </location>
</feature>
<name>A0A2G9UYG7_TELCI</name>
<protein>
    <submittedName>
        <fullName evidence="8">Oxidoreductase, 2OG-Fe(II) oxygenase family protein</fullName>
    </submittedName>
</protein>
<reference evidence="8 9" key="1">
    <citation type="submission" date="2015-09" db="EMBL/GenBank/DDBJ databases">
        <title>Draft genome of the parasitic nematode Teladorsagia circumcincta isolate WARC Sus (inbred).</title>
        <authorList>
            <person name="Mitreva M."/>
        </authorList>
    </citation>
    <scope>NUCLEOTIDE SEQUENCE [LARGE SCALE GENOMIC DNA]</scope>
    <source>
        <strain evidence="8 9">S</strain>
    </source>
</reference>
<dbReference type="PANTHER" id="PTHR10869">
    <property type="entry name" value="PROLYL 4-HYDROXYLASE ALPHA SUBUNIT"/>
    <property type="match status" value="1"/>
</dbReference>
<proteinExistence type="predicted"/>
<dbReference type="InterPro" id="IPR006620">
    <property type="entry name" value="Pro_4_hyd_alph"/>
</dbReference>
<keyword evidence="4" id="KW-0223">Dioxygenase</keyword>
<keyword evidence="9" id="KW-1185">Reference proteome</keyword>
<gene>
    <name evidence="8" type="ORF">TELCIR_02682</name>
</gene>
<dbReference type="SMART" id="SM00702">
    <property type="entry name" value="P4Hc"/>
    <property type="match status" value="1"/>
</dbReference>
<dbReference type="InterPro" id="IPR044862">
    <property type="entry name" value="Pro_4_hyd_alph_FE2OG_OXY"/>
</dbReference>
<dbReference type="PROSITE" id="PS51471">
    <property type="entry name" value="FE2OG_OXY"/>
    <property type="match status" value="1"/>
</dbReference>
<dbReference type="Gene3D" id="2.60.120.620">
    <property type="entry name" value="q2cbj1_9rhob like domain"/>
    <property type="match status" value="1"/>
</dbReference>
<evidence type="ECO:0000256" key="3">
    <source>
        <dbReference type="ARBA" id="ARBA00022896"/>
    </source>
</evidence>
<organism evidence="8 9">
    <name type="scientific">Teladorsagia circumcincta</name>
    <name type="common">Brown stomach worm</name>
    <name type="synonym">Ostertagia circumcincta</name>
    <dbReference type="NCBI Taxonomy" id="45464"/>
    <lineage>
        <taxon>Eukaryota</taxon>
        <taxon>Metazoa</taxon>
        <taxon>Ecdysozoa</taxon>
        <taxon>Nematoda</taxon>
        <taxon>Chromadorea</taxon>
        <taxon>Rhabditida</taxon>
        <taxon>Rhabditina</taxon>
        <taxon>Rhabditomorpha</taxon>
        <taxon>Strongyloidea</taxon>
        <taxon>Trichostrongylidae</taxon>
        <taxon>Teladorsagia</taxon>
    </lineage>
</organism>
<comment type="cofactor">
    <cofactor evidence="1">
        <name>L-ascorbate</name>
        <dbReference type="ChEBI" id="CHEBI:38290"/>
    </cofactor>
</comment>
<dbReference type="InterPro" id="IPR045054">
    <property type="entry name" value="P4HA-like"/>
</dbReference>
<evidence type="ECO:0000313" key="8">
    <source>
        <dbReference type="EMBL" id="PIO75274.1"/>
    </source>
</evidence>
<dbReference type="GO" id="GO:0031418">
    <property type="term" value="F:L-ascorbic acid binding"/>
    <property type="evidence" value="ECO:0007669"/>
    <property type="project" value="UniProtKB-KW"/>
</dbReference>
<sequence length="276" mass="32173">MVIVEQRAFGIVNVEYSTKSSLTENREREKLEITLWKMLSYVTTHFSNCWLRTLDLRGVVWETFDDRRNYIVDAIFIMIWSYYTVVDVGEVSAENIVDSTARRANGTFANHEEFSGVAKMFRRIETMIPFVNFRSAEPWQILSYHRGGHYAPHWDYIEYNSPEQWPEWRKWYGERFATFLLMLQPATRGGGTAFPEIHSTVMPSAGDAIFWTNVNVYEEQDPNSLHAACPVWEGEKVATTLWVHAADQELLRKSSPKGGFDIDKLINPHRKYSRND</sequence>
<evidence type="ECO:0000256" key="1">
    <source>
        <dbReference type="ARBA" id="ARBA00001961"/>
    </source>
</evidence>
<evidence type="ECO:0000313" key="9">
    <source>
        <dbReference type="Proteomes" id="UP000230423"/>
    </source>
</evidence>
<accession>A0A2G9UYG7</accession>
<evidence type="ECO:0000256" key="2">
    <source>
        <dbReference type="ARBA" id="ARBA00022723"/>
    </source>
</evidence>
<dbReference type="AlphaFoldDB" id="A0A2G9UYG7"/>
<evidence type="ECO:0000256" key="6">
    <source>
        <dbReference type="ARBA" id="ARBA00023004"/>
    </source>
</evidence>
<dbReference type="OrthoDB" id="420380at2759"/>
<dbReference type="Pfam" id="PF13640">
    <property type="entry name" value="2OG-FeII_Oxy_3"/>
    <property type="match status" value="1"/>
</dbReference>
<dbReference type="GO" id="GO:0004656">
    <property type="term" value="F:procollagen-proline 4-dioxygenase activity"/>
    <property type="evidence" value="ECO:0007669"/>
    <property type="project" value="TreeGrafter"/>
</dbReference>
<keyword evidence="2" id="KW-0479">Metal-binding</keyword>
<dbReference type="EMBL" id="KZ345158">
    <property type="protein sequence ID" value="PIO75274.1"/>
    <property type="molecule type" value="Genomic_DNA"/>
</dbReference>